<accession>A0A0A9GYQ6</accession>
<organism evidence="2">
    <name type="scientific">Arundo donax</name>
    <name type="common">Giant reed</name>
    <name type="synonym">Donax arundinaceus</name>
    <dbReference type="NCBI Taxonomy" id="35708"/>
    <lineage>
        <taxon>Eukaryota</taxon>
        <taxon>Viridiplantae</taxon>
        <taxon>Streptophyta</taxon>
        <taxon>Embryophyta</taxon>
        <taxon>Tracheophyta</taxon>
        <taxon>Spermatophyta</taxon>
        <taxon>Magnoliopsida</taxon>
        <taxon>Liliopsida</taxon>
        <taxon>Poales</taxon>
        <taxon>Poaceae</taxon>
        <taxon>PACMAD clade</taxon>
        <taxon>Arundinoideae</taxon>
        <taxon>Arundineae</taxon>
        <taxon>Arundo</taxon>
    </lineage>
</organism>
<name>A0A0A9GYQ6_ARUDO</name>
<feature type="region of interest" description="Disordered" evidence="1">
    <location>
        <begin position="1"/>
        <end position="20"/>
    </location>
</feature>
<evidence type="ECO:0000313" key="2">
    <source>
        <dbReference type="EMBL" id="JAE25748.1"/>
    </source>
</evidence>
<evidence type="ECO:0000256" key="1">
    <source>
        <dbReference type="SAM" id="MobiDB-lite"/>
    </source>
</evidence>
<sequence length="94" mass="10582">MTSSCARAPTTSSAAAPTACSAHRRHRRLLQLEQYEALGGRGHRRRQSFHFQVLLSFVYGPALQRGPHRHSCPHHRVTSCCGVAVQMLMHPRRI</sequence>
<protein>
    <submittedName>
        <fullName evidence="2">Uncharacterized protein</fullName>
    </submittedName>
</protein>
<reference evidence="2" key="1">
    <citation type="submission" date="2014-09" db="EMBL/GenBank/DDBJ databases">
        <authorList>
            <person name="Magalhaes I.L.F."/>
            <person name="Oliveira U."/>
            <person name="Santos F.R."/>
            <person name="Vidigal T.H.D.A."/>
            <person name="Brescovit A.D."/>
            <person name="Santos A.J."/>
        </authorList>
    </citation>
    <scope>NUCLEOTIDE SEQUENCE</scope>
    <source>
        <tissue evidence="2">Shoot tissue taken approximately 20 cm above the soil surface</tissue>
    </source>
</reference>
<dbReference type="EMBL" id="GBRH01172148">
    <property type="protein sequence ID" value="JAE25748.1"/>
    <property type="molecule type" value="Transcribed_RNA"/>
</dbReference>
<proteinExistence type="predicted"/>
<reference evidence="2" key="2">
    <citation type="journal article" date="2015" name="Data Brief">
        <title>Shoot transcriptome of the giant reed, Arundo donax.</title>
        <authorList>
            <person name="Barrero R.A."/>
            <person name="Guerrero F.D."/>
            <person name="Moolhuijzen P."/>
            <person name="Goolsby J.A."/>
            <person name="Tidwell J."/>
            <person name="Bellgard S.E."/>
            <person name="Bellgard M.I."/>
        </authorList>
    </citation>
    <scope>NUCLEOTIDE SEQUENCE</scope>
    <source>
        <tissue evidence="2">Shoot tissue taken approximately 20 cm above the soil surface</tissue>
    </source>
</reference>
<dbReference type="AlphaFoldDB" id="A0A0A9GYQ6"/>